<evidence type="ECO:0000313" key="2">
    <source>
        <dbReference type="EMBL" id="CAD2186686.1"/>
    </source>
</evidence>
<feature type="compositionally biased region" description="Basic and acidic residues" evidence="1">
    <location>
        <begin position="72"/>
        <end position="81"/>
    </location>
</feature>
<feature type="compositionally biased region" description="Acidic residues" evidence="1">
    <location>
        <begin position="245"/>
        <end position="254"/>
    </location>
</feature>
<evidence type="ECO:0000313" key="3">
    <source>
        <dbReference type="Proteomes" id="UP000580250"/>
    </source>
</evidence>
<comment type="caution">
    <text evidence="2">The sequence shown here is derived from an EMBL/GenBank/DDBJ whole genome shotgun (WGS) entry which is preliminary data.</text>
</comment>
<organism evidence="2 3">
    <name type="scientific">Meloidogyne enterolobii</name>
    <name type="common">Root-knot nematode worm</name>
    <name type="synonym">Meloidogyne mayaguensis</name>
    <dbReference type="NCBI Taxonomy" id="390850"/>
    <lineage>
        <taxon>Eukaryota</taxon>
        <taxon>Metazoa</taxon>
        <taxon>Ecdysozoa</taxon>
        <taxon>Nematoda</taxon>
        <taxon>Chromadorea</taxon>
        <taxon>Rhabditida</taxon>
        <taxon>Tylenchina</taxon>
        <taxon>Tylenchomorpha</taxon>
        <taxon>Tylenchoidea</taxon>
        <taxon>Meloidogynidae</taxon>
        <taxon>Meloidogyninae</taxon>
        <taxon>Meloidogyne</taxon>
    </lineage>
</organism>
<dbReference type="AlphaFoldDB" id="A0A6V7WI50"/>
<dbReference type="Proteomes" id="UP000580250">
    <property type="component" value="Unassembled WGS sequence"/>
</dbReference>
<feature type="compositionally biased region" description="Basic and acidic residues" evidence="1">
    <location>
        <begin position="310"/>
        <end position="337"/>
    </location>
</feature>
<protein>
    <submittedName>
        <fullName evidence="2">Uncharacterized protein</fullName>
    </submittedName>
</protein>
<feature type="region of interest" description="Disordered" evidence="1">
    <location>
        <begin position="1"/>
        <end position="158"/>
    </location>
</feature>
<feature type="region of interest" description="Disordered" evidence="1">
    <location>
        <begin position="310"/>
        <end position="376"/>
    </location>
</feature>
<reference evidence="2 3" key="1">
    <citation type="submission" date="2020-08" db="EMBL/GenBank/DDBJ databases">
        <authorList>
            <person name="Koutsovoulos G."/>
            <person name="Danchin GJ E."/>
        </authorList>
    </citation>
    <scope>NUCLEOTIDE SEQUENCE [LARGE SCALE GENOMIC DNA]</scope>
</reference>
<accession>A0A6V7WI50</accession>
<name>A0A6V7WI50_MELEN</name>
<evidence type="ECO:0000256" key="1">
    <source>
        <dbReference type="SAM" id="MobiDB-lite"/>
    </source>
</evidence>
<feature type="region of interest" description="Disordered" evidence="1">
    <location>
        <begin position="181"/>
        <end position="284"/>
    </location>
</feature>
<gene>
    <name evidence="2" type="ORF">MENT_LOCUS39204</name>
</gene>
<feature type="compositionally biased region" description="Polar residues" evidence="1">
    <location>
        <begin position="1"/>
        <end position="71"/>
    </location>
</feature>
<feature type="compositionally biased region" description="Basic and acidic residues" evidence="1">
    <location>
        <begin position="186"/>
        <end position="214"/>
    </location>
</feature>
<sequence length="413" mass="46589">MPQNLLNRRLSGSRSCESTNVAEGKNQQIPSTDNEPQNSLISLSDNSTTKATVSSQPSSPQQKLNNNNTTIDESKMTRLMECDSSVPSPPSKREDDDEREEDLDKKERRGEDIKKTDDENERMDTEGEIFRKRHSTSTSLKSDGSSKPPAKHARKSNEVARLLNDLTAGNCSWQYMAERQQKSILKGKDKVDKEKVDKNVDKKKPPLRLDERKQLKINKNKRHKMLHQISDESSDESGDEKVVESGDESVDEHEEVASAVPPRRIDSDTGVEKKQMINKSTTSDEISDLSFATYCLMNESECNKLSDADTDETKKIVKNAREKYGPDKKTEVDKDSKEEEDDGEDASDNKAVQPPQPRKHQPVPPTKRTPAAPSKMAKVVKAKEINLLLLPLLKLLGRKMLWYDLLFVGLFPL</sequence>
<feature type="compositionally biased region" description="Basic and acidic residues" evidence="1">
    <location>
        <begin position="102"/>
        <end position="130"/>
    </location>
</feature>
<feature type="compositionally biased region" description="Low complexity" evidence="1">
    <location>
        <begin position="136"/>
        <end position="147"/>
    </location>
</feature>
<feature type="compositionally biased region" description="Basic residues" evidence="1">
    <location>
        <begin position="215"/>
        <end position="226"/>
    </location>
</feature>
<dbReference type="EMBL" id="CAJEWN010000600">
    <property type="protein sequence ID" value="CAD2186686.1"/>
    <property type="molecule type" value="Genomic_DNA"/>
</dbReference>
<feature type="compositionally biased region" description="Basic and acidic residues" evidence="1">
    <location>
        <begin position="263"/>
        <end position="275"/>
    </location>
</feature>
<proteinExistence type="predicted"/>